<dbReference type="EC" id="2.6.1.85" evidence="1"/>
<dbReference type="GO" id="GO:0009396">
    <property type="term" value="P:folic acid-containing compound biosynthetic process"/>
    <property type="evidence" value="ECO:0007669"/>
    <property type="project" value="InterPro"/>
</dbReference>
<dbReference type="NCBIfam" id="TIGR00553">
    <property type="entry name" value="pabB"/>
    <property type="match status" value="1"/>
</dbReference>
<evidence type="ECO:0000256" key="3">
    <source>
        <dbReference type="SAM" id="MobiDB-lite"/>
    </source>
</evidence>
<evidence type="ECO:0000313" key="7">
    <source>
        <dbReference type="Proteomes" id="UP000017640"/>
    </source>
</evidence>
<dbReference type="HOGENOM" id="CLU_006493_7_0_6"/>
<dbReference type="KEGG" id="spiu:SPICUR_02230"/>
<evidence type="ECO:0000259" key="4">
    <source>
        <dbReference type="Pfam" id="PF00425"/>
    </source>
</evidence>
<dbReference type="PRINTS" id="PR00095">
    <property type="entry name" value="ANTSNTHASEI"/>
</dbReference>
<feature type="region of interest" description="Disordered" evidence="3">
    <location>
        <begin position="449"/>
        <end position="476"/>
    </location>
</feature>
<dbReference type="Pfam" id="PF00425">
    <property type="entry name" value="Chorismate_bind"/>
    <property type="match status" value="1"/>
</dbReference>
<evidence type="ECO:0000259" key="5">
    <source>
        <dbReference type="Pfam" id="PF04715"/>
    </source>
</evidence>
<dbReference type="InterPro" id="IPR005801">
    <property type="entry name" value="ADC_synthase"/>
</dbReference>
<dbReference type="Pfam" id="PF04715">
    <property type="entry name" value="Anth_synt_I_N"/>
    <property type="match status" value="1"/>
</dbReference>
<organism evidence="6 7">
    <name type="scientific">Spiribacter curvatus</name>
    <dbReference type="NCBI Taxonomy" id="1335757"/>
    <lineage>
        <taxon>Bacteria</taxon>
        <taxon>Pseudomonadati</taxon>
        <taxon>Pseudomonadota</taxon>
        <taxon>Gammaproteobacteria</taxon>
        <taxon>Chromatiales</taxon>
        <taxon>Ectothiorhodospiraceae</taxon>
        <taxon>Spiribacter</taxon>
    </lineage>
</organism>
<dbReference type="eggNOG" id="COG0147">
    <property type="taxonomic scope" value="Bacteria"/>
</dbReference>
<dbReference type="EMBL" id="CP005990">
    <property type="protein sequence ID" value="AGY91460.1"/>
    <property type="molecule type" value="Genomic_DNA"/>
</dbReference>
<evidence type="ECO:0000256" key="1">
    <source>
        <dbReference type="ARBA" id="ARBA00013139"/>
    </source>
</evidence>
<dbReference type="AlphaFoldDB" id="U5T210"/>
<dbReference type="InterPro" id="IPR015890">
    <property type="entry name" value="Chorismate_C"/>
</dbReference>
<reference evidence="6 7" key="1">
    <citation type="journal article" date="2013" name="BMC Genomics">
        <title>Genomes of "Spiribacter", a streamlined, successful halophilic bacterium.</title>
        <authorList>
            <person name="Lopez-Perez M."/>
            <person name="Ghai R."/>
            <person name="Leon M.J."/>
            <person name="Rodriguez-Olmos A."/>
            <person name="Copa-Patino J.L."/>
            <person name="Soliveri J."/>
            <person name="Sanchez-Porro C."/>
            <person name="Ventosa A."/>
            <person name="Rodriguez-Valera F."/>
        </authorList>
    </citation>
    <scope>NUCLEOTIDE SEQUENCE [LARGE SCALE GENOMIC DNA]</scope>
    <source>
        <strain evidence="6 7">UAH-SP71</strain>
    </source>
</reference>
<dbReference type="SUPFAM" id="SSF56322">
    <property type="entry name" value="ADC synthase"/>
    <property type="match status" value="1"/>
</dbReference>
<gene>
    <name evidence="6" type="ORF">SPICUR_02230</name>
</gene>
<keyword evidence="2" id="KW-0808">Transferase</keyword>
<dbReference type="PANTHER" id="PTHR11236">
    <property type="entry name" value="AMINOBENZOATE/ANTHRANILATE SYNTHASE"/>
    <property type="match status" value="1"/>
</dbReference>
<keyword evidence="7" id="KW-1185">Reference proteome</keyword>
<accession>U5T210</accession>
<feature type="domain" description="Anthranilate synthase component I N-terminal" evidence="5">
    <location>
        <begin position="11"/>
        <end position="147"/>
    </location>
</feature>
<name>U5T210_9GAMM</name>
<dbReference type="InterPro" id="IPR005802">
    <property type="entry name" value="ADC_synth_comp_1"/>
</dbReference>
<proteinExistence type="predicted"/>
<dbReference type="InterPro" id="IPR006805">
    <property type="entry name" value="Anth_synth_I_N"/>
</dbReference>
<dbReference type="GO" id="GO:0000162">
    <property type="term" value="P:L-tryptophan biosynthetic process"/>
    <property type="evidence" value="ECO:0007669"/>
    <property type="project" value="TreeGrafter"/>
</dbReference>
<dbReference type="PANTHER" id="PTHR11236:SF50">
    <property type="entry name" value="AMINODEOXYCHORISMATE SYNTHASE COMPONENT 1"/>
    <property type="match status" value="1"/>
</dbReference>
<dbReference type="RefSeq" id="WP_023365614.1">
    <property type="nucleotide sequence ID" value="NC_022664.1"/>
</dbReference>
<feature type="compositionally biased region" description="Polar residues" evidence="3">
    <location>
        <begin position="465"/>
        <end position="476"/>
    </location>
</feature>
<dbReference type="InterPro" id="IPR019999">
    <property type="entry name" value="Anth_synth_I-like"/>
</dbReference>
<feature type="domain" description="Chorismate-utilising enzyme C-terminal" evidence="4">
    <location>
        <begin position="185"/>
        <end position="436"/>
    </location>
</feature>
<sequence length="476" mass="51320">MTDIPLAFPACPLTTFAALRAHQSAAVWLDGAAGGRYSIMSAAPRGQLVSRWGRTRWFPGDAHRSVADDPQAGRDLGDGDPLAILNTYLDDRPHPSLPFASGAIGYFGYELGRRLQQQPSADAGMPDMAVGLYDWALVLDHRQRRAWLAGEPPAHIADWLGNSPHATPGAWWSPGDVCATPGYASYGRTFQRVSDYLQAGDCYQVNLARRLRASFAGDPLGVYADFRDAAGGPFAAYLELPGGPILSGSPERFLSLRDGRVETAPIKGTRRRVADPAQDELLRDDLLTSPKDRAENLMIVDLLRNDLGRACQVGSVRVPRLFALESFVTVHHMVSTVTGQLRGDRSATDLLRDCLPGGSITGAPKYRAMQIIDEIEGEPRGIYCGSIGYIGDDGAMDTSIAIRTLTARGGELDYRAGGGLVNDSDCRAEFDETESKAAAFRHLIAIGEEHSSAGQRRTGSDRVKTQSSSDFGRTGG</sequence>
<dbReference type="STRING" id="1335757.SPICUR_02230"/>
<dbReference type="GO" id="GO:0046820">
    <property type="term" value="F:4-amino-4-deoxychorismate synthase activity"/>
    <property type="evidence" value="ECO:0007669"/>
    <property type="project" value="UniProtKB-EC"/>
</dbReference>
<dbReference type="Gene3D" id="3.60.120.10">
    <property type="entry name" value="Anthranilate synthase"/>
    <property type="match status" value="1"/>
</dbReference>
<evidence type="ECO:0000256" key="2">
    <source>
        <dbReference type="ARBA" id="ARBA00022679"/>
    </source>
</evidence>
<dbReference type="Proteomes" id="UP000017640">
    <property type="component" value="Chromosome"/>
</dbReference>
<dbReference type="PATRIC" id="fig|1335757.3.peg.441"/>
<evidence type="ECO:0000313" key="6">
    <source>
        <dbReference type="EMBL" id="AGY91460.1"/>
    </source>
</evidence>
<dbReference type="OrthoDB" id="9803598at2"/>
<protein>
    <recommendedName>
        <fullName evidence="1">aminodeoxychorismate synthase</fullName>
        <ecNumber evidence="1">2.6.1.85</ecNumber>
    </recommendedName>
</protein>